<dbReference type="Proteomes" id="UP000275408">
    <property type="component" value="Unassembled WGS sequence"/>
</dbReference>
<dbReference type="EMBL" id="RCHS01000399">
    <property type="protein sequence ID" value="RMX59120.1"/>
    <property type="molecule type" value="Genomic_DNA"/>
</dbReference>
<proteinExistence type="predicted"/>
<reference evidence="2 3" key="1">
    <citation type="journal article" date="2018" name="Sci. Rep.">
        <title>Comparative analysis of the Pocillopora damicornis genome highlights role of immune system in coral evolution.</title>
        <authorList>
            <person name="Cunning R."/>
            <person name="Bay R.A."/>
            <person name="Gillette P."/>
            <person name="Baker A.C."/>
            <person name="Traylor-Knowles N."/>
        </authorList>
    </citation>
    <scope>NUCLEOTIDE SEQUENCE [LARGE SCALE GENOMIC DNA]</scope>
    <source>
        <strain evidence="2">RSMAS</strain>
        <tissue evidence="2">Whole animal</tissue>
    </source>
</reference>
<dbReference type="SUPFAM" id="SSF53098">
    <property type="entry name" value="Ribonuclease H-like"/>
    <property type="match status" value="1"/>
</dbReference>
<accession>A0A3M6UZR0</accession>
<organism evidence="2 3">
    <name type="scientific">Pocillopora damicornis</name>
    <name type="common">Cauliflower coral</name>
    <name type="synonym">Millepora damicornis</name>
    <dbReference type="NCBI Taxonomy" id="46731"/>
    <lineage>
        <taxon>Eukaryota</taxon>
        <taxon>Metazoa</taxon>
        <taxon>Cnidaria</taxon>
        <taxon>Anthozoa</taxon>
        <taxon>Hexacorallia</taxon>
        <taxon>Scleractinia</taxon>
        <taxon>Astrocoeniina</taxon>
        <taxon>Pocilloporidae</taxon>
        <taxon>Pocillopora</taxon>
    </lineage>
</organism>
<evidence type="ECO:0000259" key="1">
    <source>
        <dbReference type="PROSITE" id="PS50994"/>
    </source>
</evidence>
<dbReference type="PROSITE" id="PS50994">
    <property type="entry name" value="INTEGRASE"/>
    <property type="match status" value="1"/>
</dbReference>
<comment type="caution">
    <text evidence="2">The sequence shown here is derived from an EMBL/GenBank/DDBJ whole genome shotgun (WGS) entry which is preliminary data.</text>
</comment>
<dbReference type="PANTHER" id="PTHR37984:SF7">
    <property type="entry name" value="INTEGRASE CATALYTIC DOMAIN-CONTAINING PROTEIN"/>
    <property type="match status" value="1"/>
</dbReference>
<dbReference type="InterPro" id="IPR050951">
    <property type="entry name" value="Retrovirus_Pol_polyprotein"/>
</dbReference>
<protein>
    <recommendedName>
        <fullName evidence="1">Integrase catalytic domain-containing protein</fullName>
    </recommendedName>
</protein>
<dbReference type="InterPro" id="IPR036397">
    <property type="entry name" value="RNaseH_sf"/>
</dbReference>
<name>A0A3M6UZR0_POCDA</name>
<sequence>MLFTENGIPKSLQCDNSTQFTCGVFQQLASQYGFEIVTSSPHYPRGHGFIEHQFHMVKKMILKCRETKEDIDLALLALQTTPLSSNIPSPSELLNIQPSKNQEEVRNQLKVRQDNQCYYYNKHTKELPELHGNQAMYAHKIP</sequence>
<dbReference type="InterPro" id="IPR001584">
    <property type="entry name" value="Integrase_cat-core"/>
</dbReference>
<dbReference type="GO" id="GO:0015074">
    <property type="term" value="P:DNA integration"/>
    <property type="evidence" value="ECO:0007669"/>
    <property type="project" value="InterPro"/>
</dbReference>
<dbReference type="AlphaFoldDB" id="A0A3M6UZR0"/>
<dbReference type="PANTHER" id="PTHR37984">
    <property type="entry name" value="PROTEIN CBG26694"/>
    <property type="match status" value="1"/>
</dbReference>
<gene>
    <name evidence="2" type="ORF">pdam_00009777</name>
</gene>
<dbReference type="InterPro" id="IPR012337">
    <property type="entry name" value="RNaseH-like_sf"/>
</dbReference>
<evidence type="ECO:0000313" key="3">
    <source>
        <dbReference type="Proteomes" id="UP000275408"/>
    </source>
</evidence>
<evidence type="ECO:0000313" key="2">
    <source>
        <dbReference type="EMBL" id="RMX59120.1"/>
    </source>
</evidence>
<dbReference type="GO" id="GO:0003676">
    <property type="term" value="F:nucleic acid binding"/>
    <property type="evidence" value="ECO:0007669"/>
    <property type="project" value="InterPro"/>
</dbReference>
<dbReference type="STRING" id="46731.A0A3M6UZR0"/>
<dbReference type="Gene3D" id="3.30.420.10">
    <property type="entry name" value="Ribonuclease H-like superfamily/Ribonuclease H"/>
    <property type="match status" value="1"/>
</dbReference>
<feature type="domain" description="Integrase catalytic" evidence="1">
    <location>
        <begin position="1"/>
        <end position="106"/>
    </location>
</feature>
<keyword evidence="3" id="KW-1185">Reference proteome</keyword>